<dbReference type="SMART" id="SM00823">
    <property type="entry name" value="PKS_PP"/>
    <property type="match status" value="1"/>
</dbReference>
<dbReference type="Gene3D" id="3.40.50.12780">
    <property type="entry name" value="N-terminal domain of ligase-like"/>
    <property type="match status" value="1"/>
</dbReference>
<dbReference type="STRING" id="1798228.SAMN05216574_10227"/>
<organism evidence="6 7">
    <name type="scientific">Blastococcus tunisiensis</name>
    <dbReference type="NCBI Taxonomy" id="1798228"/>
    <lineage>
        <taxon>Bacteria</taxon>
        <taxon>Bacillati</taxon>
        <taxon>Actinomycetota</taxon>
        <taxon>Actinomycetes</taxon>
        <taxon>Geodermatophilales</taxon>
        <taxon>Geodermatophilaceae</taxon>
        <taxon>Blastococcus</taxon>
    </lineage>
</organism>
<keyword evidence="7" id="KW-1185">Reference proteome</keyword>
<dbReference type="SUPFAM" id="SSF47336">
    <property type="entry name" value="ACP-like"/>
    <property type="match status" value="1"/>
</dbReference>
<dbReference type="PROSITE" id="PS00455">
    <property type="entry name" value="AMP_BINDING"/>
    <property type="match status" value="1"/>
</dbReference>
<dbReference type="Gene3D" id="1.10.1200.10">
    <property type="entry name" value="ACP-like"/>
    <property type="match status" value="1"/>
</dbReference>
<dbReference type="AlphaFoldDB" id="A0A1I1XC92"/>
<dbReference type="InterPro" id="IPR045851">
    <property type="entry name" value="AMP-bd_C_sf"/>
</dbReference>
<dbReference type="Proteomes" id="UP000198589">
    <property type="component" value="Unassembled WGS sequence"/>
</dbReference>
<sequence>MPTLLPLEEDPAVADLVDRLITVAAAQPEAIALGDDGRQLTFGELLVEAAAITAELTERNPNRRPVAVLLSHGVDAVVAAVAVVGSGAPLVVLDSTTPAPRLRHYVEAAGTTICLTDPEHRTVAEELCNTVLTGRRGATGGDPVDAAGVLRAVRTDPHRPLVVVFTSGSTGRPKGVANGARAVLHDAYTNAVATGCYGPGDVVANLLPMAFAAGIGLTLTGLAAGATQQLFDPRARPVGELPQWLRQVGATILVASPGILRGLVASQPPGATLDGLTRVTVAGETVHAAELAAIRGLLGPSVEIWNRYGSTETGLISEYILRAGDPLPVGPTPVGRPVSGMQVRVRDEHGTDHEVGTGRLVVTSRWLTQGYLGNPEATSAVFTDLEDGRRTFLTNDSATIDDAGQITLLGRTDHSVKVRGHLVEPGEIDAVLFAQPEIREAVTVGVTSEGTGRVRLISYVVPADARIEAASVRRVVREQLPVFMVPEQVVFLTALPRTERGKLDRAALPAAPPPSRGDQPPRSDWERVVAAMFARVLGLDSVGVDGDFFELGGDSLAAEELLAAVVQELDVPTEVATTKLLAEASTPQAFAEAVRRQRRPAHPTLVRLRGAGSRTPLFCVGGAGAVAVGFRPLALRLGPDQPVYAVQASGLETRGPVDWTVEAMAARHLETLRAVQPHGPYRLAGHSLGALIALDMAHSLTAAGEEVELVAVLDSYPPDPAMSPSAFDGSVVRKLKRLLAVLLVGVLPSGRSDYSRFHVHGVFVGHRHRGRPWAGRTLVVVAQDDGHAAPRARWEGHLTGSWDVVHVPGDHVSVLHEPYVGALADALSAELQSLDVRPAAEAAHPGA</sequence>
<dbReference type="GO" id="GO:0043041">
    <property type="term" value="P:amino acid activation for nonribosomal peptide biosynthetic process"/>
    <property type="evidence" value="ECO:0007669"/>
    <property type="project" value="TreeGrafter"/>
</dbReference>
<evidence type="ECO:0000256" key="1">
    <source>
        <dbReference type="ARBA" id="ARBA00001957"/>
    </source>
</evidence>
<dbReference type="GO" id="GO:0005737">
    <property type="term" value="C:cytoplasm"/>
    <property type="evidence" value="ECO:0007669"/>
    <property type="project" value="TreeGrafter"/>
</dbReference>
<gene>
    <name evidence="6" type="ORF">SAMN05216574_10227</name>
</gene>
<evidence type="ECO:0000256" key="4">
    <source>
        <dbReference type="SAM" id="MobiDB-lite"/>
    </source>
</evidence>
<dbReference type="GO" id="GO:0031177">
    <property type="term" value="F:phosphopantetheine binding"/>
    <property type="evidence" value="ECO:0007669"/>
    <property type="project" value="InterPro"/>
</dbReference>
<dbReference type="Pfam" id="PF00975">
    <property type="entry name" value="Thioesterase"/>
    <property type="match status" value="1"/>
</dbReference>
<dbReference type="OrthoDB" id="2472181at2"/>
<dbReference type="Gene3D" id="3.30.300.30">
    <property type="match status" value="1"/>
</dbReference>
<proteinExistence type="predicted"/>
<evidence type="ECO:0000256" key="2">
    <source>
        <dbReference type="ARBA" id="ARBA00022450"/>
    </source>
</evidence>
<dbReference type="InterPro" id="IPR000873">
    <property type="entry name" value="AMP-dep_synth/lig_dom"/>
</dbReference>
<dbReference type="SUPFAM" id="SSF53474">
    <property type="entry name" value="alpha/beta-Hydrolases"/>
    <property type="match status" value="1"/>
</dbReference>
<dbReference type="GO" id="GO:0016874">
    <property type="term" value="F:ligase activity"/>
    <property type="evidence" value="ECO:0007669"/>
    <property type="project" value="UniProtKB-KW"/>
</dbReference>
<dbReference type="Gene3D" id="3.40.50.1820">
    <property type="entry name" value="alpha/beta hydrolase"/>
    <property type="match status" value="1"/>
</dbReference>
<feature type="domain" description="Carrier" evidence="5">
    <location>
        <begin position="520"/>
        <end position="598"/>
    </location>
</feature>
<dbReference type="Pfam" id="PF00501">
    <property type="entry name" value="AMP-binding"/>
    <property type="match status" value="1"/>
</dbReference>
<dbReference type="InterPro" id="IPR042099">
    <property type="entry name" value="ANL_N_sf"/>
</dbReference>
<dbReference type="InterPro" id="IPR020806">
    <property type="entry name" value="PKS_PP-bd"/>
</dbReference>
<dbReference type="RefSeq" id="WP_092195241.1">
    <property type="nucleotide sequence ID" value="NZ_FOND01000002.1"/>
</dbReference>
<dbReference type="PANTHER" id="PTHR45527:SF1">
    <property type="entry name" value="FATTY ACID SYNTHASE"/>
    <property type="match status" value="1"/>
</dbReference>
<dbReference type="PROSITE" id="PS50075">
    <property type="entry name" value="CARRIER"/>
    <property type="match status" value="1"/>
</dbReference>
<dbReference type="Pfam" id="PF13193">
    <property type="entry name" value="AMP-binding_C"/>
    <property type="match status" value="1"/>
</dbReference>
<name>A0A1I1XC92_9ACTN</name>
<dbReference type="InterPro" id="IPR020845">
    <property type="entry name" value="AMP-binding_CS"/>
</dbReference>
<evidence type="ECO:0000313" key="6">
    <source>
        <dbReference type="EMBL" id="SFE04967.1"/>
    </source>
</evidence>
<accession>A0A1I1XC92</accession>
<keyword evidence="2" id="KW-0596">Phosphopantetheine</keyword>
<comment type="cofactor">
    <cofactor evidence="1">
        <name>pantetheine 4'-phosphate</name>
        <dbReference type="ChEBI" id="CHEBI:47942"/>
    </cofactor>
</comment>
<evidence type="ECO:0000259" key="5">
    <source>
        <dbReference type="PROSITE" id="PS50075"/>
    </source>
</evidence>
<evidence type="ECO:0000256" key="3">
    <source>
        <dbReference type="ARBA" id="ARBA00022553"/>
    </source>
</evidence>
<dbReference type="SMART" id="SM00824">
    <property type="entry name" value="PKS_TE"/>
    <property type="match status" value="1"/>
</dbReference>
<dbReference type="PANTHER" id="PTHR45527">
    <property type="entry name" value="NONRIBOSOMAL PEPTIDE SYNTHETASE"/>
    <property type="match status" value="1"/>
</dbReference>
<keyword evidence="3" id="KW-0597">Phosphoprotein</keyword>
<dbReference type="InterPro" id="IPR020802">
    <property type="entry name" value="TesA-like"/>
</dbReference>
<dbReference type="SUPFAM" id="SSF56801">
    <property type="entry name" value="Acetyl-CoA synthetase-like"/>
    <property type="match status" value="1"/>
</dbReference>
<dbReference type="EMBL" id="FOND01000002">
    <property type="protein sequence ID" value="SFE04967.1"/>
    <property type="molecule type" value="Genomic_DNA"/>
</dbReference>
<evidence type="ECO:0000313" key="7">
    <source>
        <dbReference type="Proteomes" id="UP000198589"/>
    </source>
</evidence>
<dbReference type="InterPro" id="IPR009081">
    <property type="entry name" value="PP-bd_ACP"/>
</dbReference>
<feature type="region of interest" description="Disordered" evidence="4">
    <location>
        <begin position="503"/>
        <end position="522"/>
    </location>
</feature>
<dbReference type="InterPro" id="IPR036736">
    <property type="entry name" value="ACP-like_sf"/>
</dbReference>
<keyword evidence="6" id="KW-0436">Ligase</keyword>
<dbReference type="Pfam" id="PF00550">
    <property type="entry name" value="PP-binding"/>
    <property type="match status" value="1"/>
</dbReference>
<protein>
    <submittedName>
        <fullName evidence="6">Acyl-CoA synthetase (AMP-forming)/AMP-acid ligase II</fullName>
    </submittedName>
</protein>
<dbReference type="GO" id="GO:0044550">
    <property type="term" value="P:secondary metabolite biosynthetic process"/>
    <property type="evidence" value="ECO:0007669"/>
    <property type="project" value="TreeGrafter"/>
</dbReference>
<dbReference type="InterPro" id="IPR001031">
    <property type="entry name" value="Thioesterase"/>
</dbReference>
<reference evidence="7" key="1">
    <citation type="submission" date="2016-10" db="EMBL/GenBank/DDBJ databases">
        <authorList>
            <person name="Varghese N."/>
            <person name="Submissions S."/>
        </authorList>
    </citation>
    <scope>NUCLEOTIDE SEQUENCE [LARGE SCALE GENOMIC DNA]</scope>
    <source>
        <strain evidence="7">DSM 46838</strain>
    </source>
</reference>
<dbReference type="InterPro" id="IPR029058">
    <property type="entry name" value="AB_hydrolase_fold"/>
</dbReference>
<dbReference type="InterPro" id="IPR025110">
    <property type="entry name" value="AMP-bd_C"/>
</dbReference>